<dbReference type="EMBL" id="BSOJ01000020">
    <property type="protein sequence ID" value="GLR26944.1"/>
    <property type="molecule type" value="Genomic_DNA"/>
</dbReference>
<protein>
    <submittedName>
        <fullName evidence="1">Uncharacterized protein</fullName>
    </submittedName>
</protein>
<dbReference type="RefSeq" id="WP_284281635.1">
    <property type="nucleotide sequence ID" value="NZ_BSOJ01000020.1"/>
</dbReference>
<reference evidence="2" key="1">
    <citation type="journal article" date="2019" name="Int. J. Syst. Evol. Microbiol.">
        <title>The Global Catalogue of Microorganisms (GCM) 10K type strain sequencing project: providing services to taxonomists for standard genome sequencing and annotation.</title>
        <authorList>
            <consortium name="The Broad Institute Genomics Platform"/>
            <consortium name="The Broad Institute Genome Sequencing Center for Infectious Disease"/>
            <person name="Wu L."/>
            <person name="Ma J."/>
        </authorList>
    </citation>
    <scope>NUCLEOTIDE SEQUENCE [LARGE SCALE GENOMIC DNA]</scope>
    <source>
        <strain evidence="2">NBRC 105857</strain>
    </source>
</reference>
<accession>A0ABQ5YVY4</accession>
<proteinExistence type="predicted"/>
<organism evidence="1 2">
    <name type="scientific">Limnobacter litoralis</name>
    <dbReference type="NCBI Taxonomy" id="481366"/>
    <lineage>
        <taxon>Bacteria</taxon>
        <taxon>Pseudomonadati</taxon>
        <taxon>Pseudomonadota</taxon>
        <taxon>Betaproteobacteria</taxon>
        <taxon>Burkholderiales</taxon>
        <taxon>Burkholderiaceae</taxon>
        <taxon>Limnobacter</taxon>
    </lineage>
</organism>
<keyword evidence="2" id="KW-1185">Reference proteome</keyword>
<evidence type="ECO:0000313" key="1">
    <source>
        <dbReference type="EMBL" id="GLR26944.1"/>
    </source>
</evidence>
<name>A0ABQ5YVY4_9BURK</name>
<sequence>MKSDKPTGLIALQENAAYSRANRAPEPDLPEGPLRQAAQAIFKQGLLHAKDNSGQNAAMAHGKYIFALAPDSMQSADKTLFLHKAPEGLKTRTDGFTHACFNAGGPVHTAGELWVYKGKPLLANNASGHYRPPALTLRAFTEHLLTNEVDIHSLVYQEQHLENNDGETMPDQYRFAAGSGKTLDPDQIRAVQHLEVQFEKILKMSTEAVCATLQALQLSDRSLTSTPSSST</sequence>
<gene>
    <name evidence="1" type="ORF">GCM10007875_20340</name>
</gene>
<dbReference type="Proteomes" id="UP001156664">
    <property type="component" value="Unassembled WGS sequence"/>
</dbReference>
<comment type="caution">
    <text evidence="1">The sequence shown here is derived from an EMBL/GenBank/DDBJ whole genome shotgun (WGS) entry which is preliminary data.</text>
</comment>
<evidence type="ECO:0000313" key="2">
    <source>
        <dbReference type="Proteomes" id="UP001156664"/>
    </source>
</evidence>